<gene>
    <name evidence="2" type="ORF">DAT39_021397</name>
</gene>
<accession>A0A8J4TPQ2</accession>
<name>A0A8J4TPQ2_CLAMG</name>
<feature type="non-terminal residue" evidence="2">
    <location>
        <position position="415"/>
    </location>
</feature>
<keyword evidence="2" id="KW-0418">Kinase</keyword>
<comment type="caution">
    <text evidence="2">The sequence shown here is derived from an EMBL/GenBank/DDBJ whole genome shotgun (WGS) entry which is preliminary data.</text>
</comment>
<dbReference type="Proteomes" id="UP000727407">
    <property type="component" value="Unassembled WGS sequence"/>
</dbReference>
<dbReference type="GO" id="GO:0016301">
    <property type="term" value="F:kinase activity"/>
    <property type="evidence" value="ECO:0007669"/>
    <property type="project" value="UniProtKB-KW"/>
</dbReference>
<evidence type="ECO:0000313" key="3">
    <source>
        <dbReference type="Proteomes" id="UP000727407"/>
    </source>
</evidence>
<sequence length="415" mass="47961">ESDVLQWDEKNPDPLMRTNMEKDRLMKYIREKCQECLLHLDEPEEQFSYFFWLIMERCCNRNGRAMMVEFSVLLFKGYGLLMRKLGYVHSLESWCLPLAKLLCSKSPRDKQREDVIMMGDDFASKGWIYPAQICYVVAQMELGLRPHFQQAGSESYSVLKKVIEKTEVYKYTESLTSGFGQSHIKEEESKELRKLCWLLEGRTEMFISRGPESQDVSLSPPEWSQDSRQFGDHATLWGLGFLYELVREDLPCCSKEEIVEGHLSSVPGVSDASKGWISPAQSFYMVAQIDLESRHVKLVQFVRLPASKSSLKKVTEGTELHKYALSLISGFSQSQFRDFRVLHTWKLFGSELDVGNCESISTTVLTLPYVIESSMIKWITRLSENLIQPKEEEEPEELRTASEDVDLPEFHPSQH</sequence>
<proteinExistence type="predicted"/>
<keyword evidence="3" id="KW-1185">Reference proteome</keyword>
<feature type="non-terminal residue" evidence="2">
    <location>
        <position position="1"/>
    </location>
</feature>
<reference evidence="2" key="1">
    <citation type="submission" date="2020-07" db="EMBL/GenBank/DDBJ databases">
        <title>Clarias magur genome sequencing, assembly and annotation.</title>
        <authorList>
            <person name="Kushwaha B."/>
            <person name="Kumar R."/>
            <person name="Das P."/>
            <person name="Joshi C.G."/>
            <person name="Kumar D."/>
            <person name="Nagpure N.S."/>
            <person name="Pandey M."/>
            <person name="Agarwal S."/>
            <person name="Srivastava S."/>
            <person name="Singh M."/>
            <person name="Sahoo L."/>
            <person name="Jayasankar P."/>
            <person name="Meher P.K."/>
            <person name="Koringa P.G."/>
            <person name="Iquebal M.A."/>
            <person name="Das S.P."/>
            <person name="Bit A."/>
            <person name="Patnaik S."/>
            <person name="Patel N."/>
            <person name="Shah T.M."/>
            <person name="Hinsu A."/>
            <person name="Jena J.K."/>
        </authorList>
    </citation>
    <scope>NUCLEOTIDE SEQUENCE</scope>
    <source>
        <strain evidence="2">CIFAMagur01</strain>
        <tissue evidence="2">Testis</tissue>
    </source>
</reference>
<feature type="region of interest" description="Disordered" evidence="1">
    <location>
        <begin position="389"/>
        <end position="415"/>
    </location>
</feature>
<evidence type="ECO:0000313" key="2">
    <source>
        <dbReference type="EMBL" id="KAF5888906.1"/>
    </source>
</evidence>
<evidence type="ECO:0000256" key="1">
    <source>
        <dbReference type="SAM" id="MobiDB-lite"/>
    </source>
</evidence>
<protein>
    <submittedName>
        <fullName evidence="2">Aurora kinase-like isoform X1</fullName>
    </submittedName>
</protein>
<dbReference type="EMBL" id="QNUK01000898">
    <property type="protein sequence ID" value="KAF5888906.1"/>
    <property type="molecule type" value="Genomic_DNA"/>
</dbReference>
<organism evidence="2 3">
    <name type="scientific">Clarias magur</name>
    <name type="common">Asian catfish</name>
    <name type="synonym">Macropteronotus magur</name>
    <dbReference type="NCBI Taxonomy" id="1594786"/>
    <lineage>
        <taxon>Eukaryota</taxon>
        <taxon>Metazoa</taxon>
        <taxon>Chordata</taxon>
        <taxon>Craniata</taxon>
        <taxon>Vertebrata</taxon>
        <taxon>Euteleostomi</taxon>
        <taxon>Actinopterygii</taxon>
        <taxon>Neopterygii</taxon>
        <taxon>Teleostei</taxon>
        <taxon>Ostariophysi</taxon>
        <taxon>Siluriformes</taxon>
        <taxon>Clariidae</taxon>
        <taxon>Clarias</taxon>
    </lineage>
</organism>
<keyword evidence="2" id="KW-0808">Transferase</keyword>
<dbReference type="AlphaFoldDB" id="A0A8J4TPQ2"/>
<dbReference type="OrthoDB" id="10333600at2759"/>